<evidence type="ECO:0000259" key="1">
    <source>
        <dbReference type="Pfam" id="PF01642"/>
    </source>
</evidence>
<comment type="caution">
    <text evidence="2">The sequence shown here is derived from an EMBL/GenBank/DDBJ whole genome shotgun (WGS) entry which is preliminary data.</text>
</comment>
<dbReference type="RefSeq" id="WP_002697884.1">
    <property type="nucleotide sequence ID" value="NZ_AAWS01000015.1"/>
</dbReference>
<keyword evidence="2" id="KW-0413">Isomerase</keyword>
<dbReference type="Pfam" id="PF01642">
    <property type="entry name" value="MM_CoA_mutase"/>
    <property type="match status" value="1"/>
</dbReference>
<feature type="domain" description="Methylmalonyl-CoA mutase alpha/beta chain catalytic" evidence="1">
    <location>
        <begin position="127"/>
        <end position="468"/>
    </location>
</feature>
<accession>A1ZM69</accession>
<reference evidence="2 3" key="1">
    <citation type="submission" date="2007-01" db="EMBL/GenBank/DDBJ databases">
        <authorList>
            <person name="Haygood M."/>
            <person name="Podell S."/>
            <person name="Anderson C."/>
            <person name="Hopkinson B."/>
            <person name="Roe K."/>
            <person name="Barbeau K."/>
            <person name="Gaasterland T."/>
            <person name="Ferriera S."/>
            <person name="Johnson J."/>
            <person name="Kravitz S."/>
            <person name="Beeson K."/>
            <person name="Sutton G."/>
            <person name="Rogers Y.-H."/>
            <person name="Friedman R."/>
            <person name="Frazier M."/>
            <person name="Venter J.C."/>
        </authorList>
    </citation>
    <scope>NUCLEOTIDE SEQUENCE [LARGE SCALE GENOMIC DNA]</scope>
    <source>
        <strain evidence="2 3">ATCC 23134</strain>
    </source>
</reference>
<gene>
    <name evidence="2" type="ORF">M23134_04448</name>
</gene>
<evidence type="ECO:0000313" key="3">
    <source>
        <dbReference type="Proteomes" id="UP000004095"/>
    </source>
</evidence>
<dbReference type="AlphaFoldDB" id="A1ZM69"/>
<dbReference type="GO" id="GO:0031419">
    <property type="term" value="F:cobalamin binding"/>
    <property type="evidence" value="ECO:0007669"/>
    <property type="project" value="InterPro"/>
</dbReference>
<dbReference type="GO" id="GO:0004494">
    <property type="term" value="F:methylmalonyl-CoA mutase activity"/>
    <property type="evidence" value="ECO:0007669"/>
    <property type="project" value="UniProtKB-EC"/>
</dbReference>
<keyword evidence="3" id="KW-1185">Reference proteome</keyword>
<protein>
    <submittedName>
        <fullName evidence="2">Methylmalonyl-CoA mutase small subunit</fullName>
        <ecNumber evidence="2">5.4.99.2</ecNumber>
    </submittedName>
</protein>
<dbReference type="InterPro" id="IPR006099">
    <property type="entry name" value="MeMalonylCoA_mutase_a/b_cat"/>
</dbReference>
<sequence length="482" mass="54280">MSTQSHEKLLQEFETSNKAAWIEKAVERLKDKDFQALGSVTYEGIRQSPFYTAEDQVHNALTATDFGNAAKWQNREIIHFFPWVDNDQDLRIEDAPQLAQNAHQLALQALAKGADAVHFDLFGVDATLVDFDVLLQGIDLEKNAVGFSFDGRIEPFISQMDHTQWKGTIDYDFLANWTISGHYHNTVFEDLAELIHYTHHRPQVKALTINTNHLHNAGANAVQELAFGIATVVEYIHQLTDLGLDLPLLLRNVEFSMGTGSNYFMEIAKFRALRILWKQVLAGYEVDTARFPVSLHAQTSVWNKTVSDVYVNMLRSTTEAMSAVIGGSDALSVLPYNDFFTEPDEFARRIARNVSTLLKEESYLDKVIDAASGAYYIENLTQSLAKQGWALFQQTEQRGGFMKAFKAGFIQTEIEKVASERIANAEAGIDVLVGTNKYQNPDEALESIPEDADATEAQNGLRLLRLRRVAEGIERQRLKENK</sequence>
<dbReference type="InterPro" id="IPR016176">
    <property type="entry name" value="Cbl-dep_enz_cat"/>
</dbReference>
<evidence type="ECO:0000313" key="2">
    <source>
        <dbReference type="EMBL" id="EAY28601.1"/>
    </source>
</evidence>
<organism evidence="2 3">
    <name type="scientific">Microscilla marina ATCC 23134</name>
    <dbReference type="NCBI Taxonomy" id="313606"/>
    <lineage>
        <taxon>Bacteria</taxon>
        <taxon>Pseudomonadati</taxon>
        <taxon>Bacteroidota</taxon>
        <taxon>Cytophagia</taxon>
        <taxon>Cytophagales</taxon>
        <taxon>Microscillaceae</taxon>
        <taxon>Microscilla</taxon>
    </lineage>
</organism>
<dbReference type="Proteomes" id="UP000004095">
    <property type="component" value="Unassembled WGS sequence"/>
</dbReference>
<dbReference type="OrthoDB" id="9762378at2"/>
<dbReference type="SUPFAM" id="SSF51703">
    <property type="entry name" value="Cobalamin (vitamin B12)-dependent enzymes"/>
    <property type="match status" value="1"/>
</dbReference>
<name>A1ZM69_MICM2</name>
<dbReference type="eggNOG" id="COG1884">
    <property type="taxonomic scope" value="Bacteria"/>
</dbReference>
<dbReference type="EC" id="5.4.99.2" evidence="2"/>
<dbReference type="EMBL" id="AAWS01000015">
    <property type="protein sequence ID" value="EAY28601.1"/>
    <property type="molecule type" value="Genomic_DNA"/>
</dbReference>
<dbReference type="PANTHER" id="PTHR48101">
    <property type="entry name" value="METHYLMALONYL-COA MUTASE, MITOCHONDRIAL-RELATED"/>
    <property type="match status" value="1"/>
</dbReference>
<proteinExistence type="predicted"/>
<dbReference type="PANTHER" id="PTHR48101:SF1">
    <property type="entry name" value="METHYLMALONYL-COA MUTASE, LARGE SUBUNIT"/>
    <property type="match status" value="1"/>
</dbReference>
<dbReference type="Gene3D" id="3.20.20.240">
    <property type="entry name" value="Methylmalonyl-CoA mutase"/>
    <property type="match status" value="1"/>
</dbReference>